<feature type="region of interest" description="Disordered" evidence="1">
    <location>
        <begin position="1"/>
        <end position="26"/>
    </location>
</feature>
<dbReference type="EMBL" id="MCFN01000004">
    <property type="protein sequence ID" value="OXB69097.1"/>
    <property type="molecule type" value="Genomic_DNA"/>
</dbReference>
<evidence type="ECO:0000256" key="1">
    <source>
        <dbReference type="SAM" id="MobiDB-lite"/>
    </source>
</evidence>
<evidence type="ECO:0000313" key="2">
    <source>
        <dbReference type="EMBL" id="OXB69097.1"/>
    </source>
</evidence>
<protein>
    <submittedName>
        <fullName evidence="2">Uncharacterized protein</fullName>
    </submittedName>
</protein>
<gene>
    <name evidence="2" type="ORF">ASZ78_009573</name>
</gene>
<dbReference type="STRING" id="9009.A0A226NP17"/>
<evidence type="ECO:0000313" key="3">
    <source>
        <dbReference type="Proteomes" id="UP000198323"/>
    </source>
</evidence>
<organism evidence="2 3">
    <name type="scientific">Callipepla squamata</name>
    <name type="common">Scaled quail</name>
    <dbReference type="NCBI Taxonomy" id="9009"/>
    <lineage>
        <taxon>Eukaryota</taxon>
        <taxon>Metazoa</taxon>
        <taxon>Chordata</taxon>
        <taxon>Craniata</taxon>
        <taxon>Vertebrata</taxon>
        <taxon>Euteleostomi</taxon>
        <taxon>Archelosauria</taxon>
        <taxon>Archosauria</taxon>
        <taxon>Dinosauria</taxon>
        <taxon>Saurischia</taxon>
        <taxon>Theropoda</taxon>
        <taxon>Coelurosauria</taxon>
        <taxon>Aves</taxon>
        <taxon>Neognathae</taxon>
        <taxon>Galloanserae</taxon>
        <taxon>Galliformes</taxon>
        <taxon>Odontophoridae</taxon>
        <taxon>Callipepla</taxon>
    </lineage>
</organism>
<keyword evidence="3" id="KW-1185">Reference proteome</keyword>
<sequence>MNVVDSSISRPSSASPNGKPSGPAVSMGSVQGHYVQQVVYVSALTQCLCSITFVPCVFSNASFSVYQKAKQRVDENKANLGAVKLQEAASTSQMKPVRTGAIKPQAVKVEESKA</sequence>
<accession>A0A226NP17</accession>
<dbReference type="Proteomes" id="UP000198323">
    <property type="component" value="Unassembled WGS sequence"/>
</dbReference>
<reference evidence="2 3" key="1">
    <citation type="submission" date="2016-07" db="EMBL/GenBank/DDBJ databases">
        <title>Disparate Historic Effective Population Sizes Predicted by Modern Levels of Genome Diversity for the Scaled Quail (Callipepla squamata) and the Northern Bobwhite (Colinus virginianus): Inferences from First and Second Generation Draft Genome Assemblies for Sympatric New World Quail.</title>
        <authorList>
            <person name="Oldeschulte D.L."/>
            <person name="Halley Y.A."/>
            <person name="Bhattarai E.K."/>
            <person name="Brashear W.A."/>
            <person name="Hill J."/>
            <person name="Metz R.P."/>
            <person name="Johnson C.D."/>
            <person name="Rollins D."/>
            <person name="Peterson M.J."/>
            <person name="Bickhart D.M."/>
            <person name="Decker J.E."/>
            <person name="Seabury C.M."/>
        </authorList>
    </citation>
    <scope>NUCLEOTIDE SEQUENCE [LARGE SCALE GENOMIC DNA]</scope>
    <source>
        <strain evidence="2 3">Texas</strain>
        <tissue evidence="2">Leg muscle</tissue>
    </source>
</reference>
<proteinExistence type="predicted"/>
<comment type="caution">
    <text evidence="2">The sequence shown here is derived from an EMBL/GenBank/DDBJ whole genome shotgun (WGS) entry which is preliminary data.</text>
</comment>
<name>A0A226NP17_CALSU</name>
<feature type="compositionally biased region" description="Low complexity" evidence="1">
    <location>
        <begin position="1"/>
        <end position="15"/>
    </location>
</feature>
<dbReference type="AlphaFoldDB" id="A0A226NP17"/>